<evidence type="ECO:0000313" key="4">
    <source>
        <dbReference type="Proteomes" id="UP001241758"/>
    </source>
</evidence>
<gene>
    <name evidence="3" type="ORF">QLQ12_17805</name>
</gene>
<evidence type="ECO:0000259" key="2">
    <source>
        <dbReference type="PROSITE" id="PS51910"/>
    </source>
</evidence>
<dbReference type="RefSeq" id="WP_282761266.1">
    <property type="nucleotide sequence ID" value="NZ_JASCTH010000011.1"/>
</dbReference>
<dbReference type="EMBL" id="JASCTH010000011">
    <property type="protein sequence ID" value="MDI6100467.1"/>
    <property type="molecule type" value="Genomic_DNA"/>
</dbReference>
<organism evidence="3 4">
    <name type="scientific">Actinoplanes sandaracinus</name>
    <dbReference type="NCBI Taxonomy" id="3045177"/>
    <lineage>
        <taxon>Bacteria</taxon>
        <taxon>Bacillati</taxon>
        <taxon>Actinomycetota</taxon>
        <taxon>Actinomycetes</taxon>
        <taxon>Micromonosporales</taxon>
        <taxon>Micromonosporaceae</taxon>
        <taxon>Actinoplanes</taxon>
    </lineage>
</organism>
<keyword evidence="1" id="KW-0732">Signal</keyword>
<name>A0ABT6WL60_9ACTN</name>
<feature type="chain" id="PRO_5046548426" description="GH18 domain-containing protein" evidence="1">
    <location>
        <begin position="18"/>
        <end position="81"/>
    </location>
</feature>
<reference evidence="3 4" key="1">
    <citation type="submission" date="2023-05" db="EMBL/GenBank/DDBJ databases">
        <title>Actinoplanes sp. NEAU-A12 genome sequencing.</title>
        <authorList>
            <person name="Wang Z.-S."/>
        </authorList>
    </citation>
    <scope>NUCLEOTIDE SEQUENCE [LARGE SCALE GENOMIC DNA]</scope>
    <source>
        <strain evidence="3 4">NEAU-A12</strain>
    </source>
</reference>
<dbReference type="InterPro" id="IPR017853">
    <property type="entry name" value="GH"/>
</dbReference>
<feature type="domain" description="GH18" evidence="2">
    <location>
        <begin position="31"/>
        <end position="81"/>
    </location>
</feature>
<dbReference type="Proteomes" id="UP001241758">
    <property type="component" value="Unassembled WGS sequence"/>
</dbReference>
<dbReference type="SUPFAM" id="SSF51445">
    <property type="entry name" value="(Trans)glycosidases"/>
    <property type="match status" value="1"/>
</dbReference>
<protein>
    <recommendedName>
        <fullName evidence="2">GH18 domain-containing protein</fullName>
    </recommendedName>
</protein>
<sequence>MRLRPVLPLLLILSACGSPPSPPPAPEPRKLVVAGYFTEWGVYERGYRVKDLEAGGAAARLTHLKYAFGRVTAGRCAVGDG</sequence>
<feature type="signal peptide" evidence="1">
    <location>
        <begin position="1"/>
        <end position="17"/>
    </location>
</feature>
<proteinExistence type="predicted"/>
<evidence type="ECO:0000256" key="1">
    <source>
        <dbReference type="SAM" id="SignalP"/>
    </source>
</evidence>
<dbReference type="PROSITE" id="PS51910">
    <property type="entry name" value="GH18_2"/>
    <property type="match status" value="1"/>
</dbReference>
<dbReference type="InterPro" id="IPR001223">
    <property type="entry name" value="Glyco_hydro18_cat"/>
</dbReference>
<comment type="caution">
    <text evidence="3">The sequence shown here is derived from an EMBL/GenBank/DDBJ whole genome shotgun (WGS) entry which is preliminary data.</text>
</comment>
<dbReference type="PROSITE" id="PS51257">
    <property type="entry name" value="PROKAR_LIPOPROTEIN"/>
    <property type="match status" value="1"/>
</dbReference>
<keyword evidence="4" id="KW-1185">Reference proteome</keyword>
<dbReference type="Gene3D" id="3.20.20.80">
    <property type="entry name" value="Glycosidases"/>
    <property type="match status" value="1"/>
</dbReference>
<evidence type="ECO:0000313" key="3">
    <source>
        <dbReference type="EMBL" id="MDI6100467.1"/>
    </source>
</evidence>
<accession>A0ABT6WL60</accession>